<evidence type="ECO:0000313" key="2">
    <source>
        <dbReference type="Proteomes" id="UP000049127"/>
    </source>
</evidence>
<proteinExistence type="predicted"/>
<dbReference type="OrthoDB" id="3171075at2"/>
<dbReference type="RefSeq" id="WP_055335432.1">
    <property type="nucleotide sequence ID" value="NZ_CEKZ01000001.1"/>
</dbReference>
<dbReference type="EMBL" id="CEKZ01000001">
    <property type="protein sequence ID" value="CEQ02044.1"/>
    <property type="molecule type" value="Genomic_DNA"/>
</dbReference>
<dbReference type="InterPro" id="IPR007358">
    <property type="entry name" value="Nucleoid_associated_NdpA"/>
</dbReference>
<gene>
    <name evidence="1" type="ORF">R28058_33981</name>
</gene>
<dbReference type="Pfam" id="PF04245">
    <property type="entry name" value="NA37"/>
    <property type="match status" value="1"/>
</dbReference>
<dbReference type="AlphaFoldDB" id="A0A0C7QUC1"/>
<organism evidence="1 2">
    <name type="scientific">Paraclostridium sordellii</name>
    <name type="common">Clostridium sordellii</name>
    <dbReference type="NCBI Taxonomy" id="1505"/>
    <lineage>
        <taxon>Bacteria</taxon>
        <taxon>Bacillati</taxon>
        <taxon>Bacillota</taxon>
        <taxon>Clostridia</taxon>
        <taxon>Peptostreptococcales</taxon>
        <taxon>Peptostreptococcaceae</taxon>
        <taxon>Paraclostridium</taxon>
    </lineage>
</organism>
<dbReference type="GO" id="GO:0009295">
    <property type="term" value="C:nucleoid"/>
    <property type="evidence" value="ECO:0007669"/>
    <property type="project" value="InterPro"/>
</dbReference>
<evidence type="ECO:0000313" key="1">
    <source>
        <dbReference type="EMBL" id="CEQ02044.1"/>
    </source>
</evidence>
<protein>
    <submittedName>
        <fullName evidence="1">Nucleoid-associated protein</fullName>
    </submittedName>
</protein>
<reference evidence="1 2" key="1">
    <citation type="submission" date="2015-01" db="EMBL/GenBank/DDBJ databases">
        <authorList>
            <person name="Aslett A.Martin."/>
            <person name="De Silva Nishadi"/>
        </authorList>
    </citation>
    <scope>NUCLEOTIDE SEQUENCE [LARGE SCALE GENOMIC DNA]</scope>
    <source>
        <strain evidence="1 2">R28058</strain>
    </source>
</reference>
<dbReference type="Proteomes" id="UP000049127">
    <property type="component" value="Unassembled WGS sequence"/>
</dbReference>
<accession>A0A0C7QUC1</accession>
<name>A0A0C7QUC1_PARSO</name>
<sequence>MIIHKYTTHILDKQSDVPLLNDYEGKISLQVDKFLQRTIKKVLKEDSLRKAKFLDCKDNEIKKITDEILYNEKTFLENSKEIAAYLFDIMKETEQIESCDLIISLITIKDEKIIAIIKVDYKKIYNHKIDFKDDKFDIQMIENEIGISETFRAKQCALIGVNGLNDEYDLRVIDIEAEKENVKSLFIEEFIKAKNIIDDTYKTMKFISITSSWINSYFNNLASRVENFNFLSYIMLNTSSIDIEDFSEKLLGNDKEAKESFIEQLESKDITNFNIDKKIAEKRFKNINLKGIFKFKCGLEEFNNPHVLKIVEDGDKYNLVIKNVGALFVESGR</sequence>